<accession>A0A9K3JWM7</accession>
<reference evidence="1" key="2">
    <citation type="submission" date="2020-06" db="EMBL/GenBank/DDBJ databases">
        <title>Helianthus annuus Genome sequencing and assembly Release 2.</title>
        <authorList>
            <person name="Gouzy J."/>
            <person name="Langlade N."/>
            <person name="Munos S."/>
        </authorList>
    </citation>
    <scope>NUCLEOTIDE SEQUENCE</scope>
    <source>
        <tissue evidence="1">Leaves</tissue>
    </source>
</reference>
<evidence type="ECO:0000313" key="1">
    <source>
        <dbReference type="EMBL" id="KAF5822707.1"/>
    </source>
</evidence>
<dbReference type="Proteomes" id="UP000215914">
    <property type="component" value="Unassembled WGS sequence"/>
</dbReference>
<evidence type="ECO:0000313" key="2">
    <source>
        <dbReference type="Proteomes" id="UP000215914"/>
    </source>
</evidence>
<reference evidence="1" key="1">
    <citation type="journal article" date="2017" name="Nature">
        <title>The sunflower genome provides insights into oil metabolism, flowering and Asterid evolution.</title>
        <authorList>
            <person name="Badouin H."/>
            <person name="Gouzy J."/>
            <person name="Grassa C.J."/>
            <person name="Murat F."/>
            <person name="Staton S.E."/>
            <person name="Cottret L."/>
            <person name="Lelandais-Briere C."/>
            <person name="Owens G.L."/>
            <person name="Carrere S."/>
            <person name="Mayjonade B."/>
            <person name="Legrand L."/>
            <person name="Gill N."/>
            <person name="Kane N.C."/>
            <person name="Bowers J.E."/>
            <person name="Hubner S."/>
            <person name="Bellec A."/>
            <person name="Berard A."/>
            <person name="Berges H."/>
            <person name="Blanchet N."/>
            <person name="Boniface M.C."/>
            <person name="Brunel D."/>
            <person name="Catrice O."/>
            <person name="Chaidir N."/>
            <person name="Claudel C."/>
            <person name="Donnadieu C."/>
            <person name="Faraut T."/>
            <person name="Fievet G."/>
            <person name="Helmstetter N."/>
            <person name="King M."/>
            <person name="Knapp S.J."/>
            <person name="Lai Z."/>
            <person name="Le Paslier M.C."/>
            <person name="Lippi Y."/>
            <person name="Lorenzon L."/>
            <person name="Mandel J.R."/>
            <person name="Marage G."/>
            <person name="Marchand G."/>
            <person name="Marquand E."/>
            <person name="Bret-Mestries E."/>
            <person name="Morien E."/>
            <person name="Nambeesan S."/>
            <person name="Nguyen T."/>
            <person name="Pegot-Espagnet P."/>
            <person name="Pouilly N."/>
            <person name="Raftis F."/>
            <person name="Sallet E."/>
            <person name="Schiex T."/>
            <person name="Thomas J."/>
            <person name="Vandecasteele C."/>
            <person name="Vares D."/>
            <person name="Vear F."/>
            <person name="Vautrin S."/>
            <person name="Crespi M."/>
            <person name="Mangin B."/>
            <person name="Burke J.M."/>
            <person name="Salse J."/>
            <person name="Munos S."/>
            <person name="Vincourt P."/>
            <person name="Rieseberg L.H."/>
            <person name="Langlade N.B."/>
        </authorList>
    </citation>
    <scope>NUCLEOTIDE SEQUENCE</scope>
    <source>
        <tissue evidence="1">Leaves</tissue>
    </source>
</reference>
<dbReference type="AlphaFoldDB" id="A0A9K3JWM7"/>
<comment type="caution">
    <text evidence="1">The sequence shown here is derived from an EMBL/GenBank/DDBJ whole genome shotgun (WGS) entry which is preliminary data.</text>
</comment>
<name>A0A9K3JWM7_HELAN</name>
<protein>
    <submittedName>
        <fullName evidence="1">Uncharacterized protein</fullName>
    </submittedName>
</protein>
<proteinExistence type="predicted"/>
<organism evidence="1 2">
    <name type="scientific">Helianthus annuus</name>
    <name type="common">Common sunflower</name>
    <dbReference type="NCBI Taxonomy" id="4232"/>
    <lineage>
        <taxon>Eukaryota</taxon>
        <taxon>Viridiplantae</taxon>
        <taxon>Streptophyta</taxon>
        <taxon>Embryophyta</taxon>
        <taxon>Tracheophyta</taxon>
        <taxon>Spermatophyta</taxon>
        <taxon>Magnoliopsida</taxon>
        <taxon>eudicotyledons</taxon>
        <taxon>Gunneridae</taxon>
        <taxon>Pentapetalae</taxon>
        <taxon>asterids</taxon>
        <taxon>campanulids</taxon>
        <taxon>Asterales</taxon>
        <taxon>Asteraceae</taxon>
        <taxon>Asteroideae</taxon>
        <taxon>Heliantheae alliance</taxon>
        <taxon>Heliantheae</taxon>
        <taxon>Helianthus</taxon>
    </lineage>
</organism>
<keyword evidence="2" id="KW-1185">Reference proteome</keyword>
<dbReference type="EMBL" id="MNCJ02000316">
    <property type="protein sequence ID" value="KAF5822707.1"/>
    <property type="molecule type" value="Genomic_DNA"/>
</dbReference>
<dbReference type="Gramene" id="mRNA:HanXRQr2_Chr01g0029991">
    <property type="protein sequence ID" value="mRNA:HanXRQr2_Chr01g0029991"/>
    <property type="gene ID" value="HanXRQr2_Chr01g0029991"/>
</dbReference>
<sequence length="57" mass="6184">MISWAWFLLVLGTGMEGMLAGTVHFSWLAMIPTLMSASGGQSFCSLLIFESRNSVSI</sequence>
<gene>
    <name evidence="1" type="ORF">HanXRQr2_Chr01g0029991</name>
</gene>